<dbReference type="GO" id="GO:0004252">
    <property type="term" value="F:serine-type endopeptidase activity"/>
    <property type="evidence" value="ECO:0007669"/>
    <property type="project" value="InterPro"/>
</dbReference>
<reference evidence="13" key="1">
    <citation type="submission" date="2016-10" db="EMBL/GenBank/DDBJ databases">
        <title>A recombinant event exists in Sugarcane yellow leaf virus-REU genotype.</title>
        <authorList>
            <person name="Lin Y.H."/>
            <person name="Chen J.S."/>
            <person name="Gao S.J."/>
        </authorList>
    </citation>
    <scope>NUCLEOTIDE SEQUENCE</scope>
    <source>
        <strain evidence="13">REU-YL15</strain>
    </source>
</reference>
<keyword evidence="7" id="KW-0720">Serine protease</keyword>
<keyword evidence="5" id="KW-0688">Ribosomal frameshifting</keyword>
<feature type="region of interest" description="Disordered" evidence="10">
    <location>
        <begin position="560"/>
        <end position="650"/>
    </location>
</feature>
<dbReference type="InterPro" id="IPR009003">
    <property type="entry name" value="Peptidase_S1_PA"/>
</dbReference>
<keyword evidence="9 11" id="KW-0472">Membrane</keyword>
<evidence type="ECO:0000256" key="9">
    <source>
        <dbReference type="ARBA" id="ARBA00023136"/>
    </source>
</evidence>
<dbReference type="SUPFAM" id="SSF50494">
    <property type="entry name" value="Trypsin-like serine proteases"/>
    <property type="match status" value="1"/>
</dbReference>
<dbReference type="Gene3D" id="2.40.10.10">
    <property type="entry name" value="Trypsin-like serine proteases"/>
    <property type="match status" value="2"/>
</dbReference>
<dbReference type="Pfam" id="PF02122">
    <property type="entry name" value="Peptidase_S39"/>
    <property type="match status" value="2"/>
</dbReference>
<feature type="transmembrane region" description="Helical" evidence="11">
    <location>
        <begin position="131"/>
        <end position="150"/>
    </location>
</feature>
<dbReference type="GO" id="GO:0016020">
    <property type="term" value="C:membrane"/>
    <property type="evidence" value="ECO:0007669"/>
    <property type="project" value="UniProtKB-SubCell"/>
</dbReference>
<feature type="transmembrane region" description="Helical" evidence="11">
    <location>
        <begin position="181"/>
        <end position="202"/>
    </location>
</feature>
<feature type="compositionally biased region" description="Polar residues" evidence="10">
    <location>
        <begin position="478"/>
        <end position="489"/>
    </location>
</feature>
<dbReference type="GO" id="GO:0075523">
    <property type="term" value="P:viral translational frameshifting"/>
    <property type="evidence" value="ECO:0007669"/>
    <property type="project" value="UniProtKB-KW"/>
</dbReference>
<dbReference type="EMBL" id="KY052166">
    <property type="protein sequence ID" value="AQT46029.1"/>
    <property type="molecule type" value="Genomic_RNA"/>
</dbReference>
<evidence type="ECO:0000256" key="8">
    <source>
        <dbReference type="ARBA" id="ARBA00022989"/>
    </source>
</evidence>
<evidence type="ECO:0000256" key="2">
    <source>
        <dbReference type="ARBA" id="ARBA00022670"/>
    </source>
</evidence>
<feature type="transmembrane region" description="Helical" evidence="11">
    <location>
        <begin position="157"/>
        <end position="175"/>
    </location>
</feature>
<accession>A0A2D0WH53</accession>
<evidence type="ECO:0000256" key="1">
    <source>
        <dbReference type="ARBA" id="ARBA00004141"/>
    </source>
</evidence>
<keyword evidence="2" id="KW-0645">Protease</keyword>
<evidence type="ECO:0000256" key="7">
    <source>
        <dbReference type="ARBA" id="ARBA00022825"/>
    </source>
</evidence>
<protein>
    <submittedName>
        <fullName evidence="13">Multifunctional protein</fullName>
    </submittedName>
</protein>
<dbReference type="PRINTS" id="PR00913">
    <property type="entry name" value="LVIRUSORF2"/>
</dbReference>
<evidence type="ECO:0000256" key="3">
    <source>
        <dbReference type="ARBA" id="ARBA00022692"/>
    </source>
</evidence>
<evidence type="ECO:0000256" key="5">
    <source>
        <dbReference type="ARBA" id="ARBA00022758"/>
    </source>
</evidence>
<comment type="subcellular location">
    <subcellularLocation>
        <location evidence="1">Membrane</location>
        <topology evidence="1">Multi-pass membrane protein</topology>
    </subcellularLocation>
</comment>
<sequence length="650" mass="72452">MAPTLPFTTGWSTFALLLLLWYQFCSCQTQPLDGTSILRDSTSSLSFYGLPATNSTIELRDAVPIGLYSSKITSAPNFSELSYSSMLGWMFFKMWLDCKTFSREATTLSDRFLEYTFSNTKGLLVEFLNNLLWNLIRLYVCAFTITIRLIMTMTILAWKPILIICLLVVLTSMVYHLMRKLFSFIQIWWVIAPVLMIYRTVICIHRRLFASRGDEKMVQGFKSFAVPMSPPGHSVLEIVHPDDSHMGYASCVRLKNGEEALMTSVHCISDAFKVRSFRNGVKIPLTEFQVLLPANAMDIVLLRGPPEWKSILGAKAAHFTPVNQLNKGAVSFFIFDKEWMMHNAKVTGTDGFYATVLSNTEKGYSGAPYWNGKSIVGVHKGHVYGDDSKNYNLMSPIPPVKGLTAPNFVYESPSLQGDVFSDADVSDIADYAEEVYEKTLAEPKVWKPASGKYWWEMAEEEDDFVVEANLPPPDKPVENSTAKEQTPASTVEKATVAGQMTPDQGNEPSGADHLKTPESTPLKQDESTKELLNNIVSQLIQKIDLSSIATRVEEKLLHQARNKQQQNGGKKLPRKRKTSNTSSKPHTNGKSPPVTSPDSGNAADSPRYTIPQNRRAHNGGSASSQNTQRWRPKSPVSGGPPSAPKPRRQV</sequence>
<evidence type="ECO:0000313" key="13">
    <source>
        <dbReference type="EMBL" id="AQT46029.1"/>
    </source>
</evidence>
<evidence type="ECO:0000256" key="11">
    <source>
        <dbReference type="SAM" id="Phobius"/>
    </source>
</evidence>
<evidence type="ECO:0000256" key="4">
    <source>
        <dbReference type="ARBA" id="ARBA00022729"/>
    </source>
</evidence>
<keyword evidence="3 11" id="KW-0812">Transmembrane</keyword>
<organism evidence="13">
    <name type="scientific">Sugarcane yellow leaf virus</name>
    <dbReference type="NCBI Taxonomy" id="94290"/>
    <lineage>
        <taxon>Viruses</taxon>
        <taxon>Riboviria</taxon>
        <taxon>Orthornavirae</taxon>
        <taxon>Pisuviricota</taxon>
        <taxon>Pisoniviricetes</taxon>
        <taxon>Sobelivirales</taxon>
        <taxon>Solemoviridae</taxon>
        <taxon>Polerovirus</taxon>
        <taxon>Polerovirus SCYLV</taxon>
    </lineage>
</organism>
<dbReference type="GO" id="GO:0070008">
    <property type="term" value="F:serine-type exopeptidase activity"/>
    <property type="evidence" value="ECO:0007669"/>
    <property type="project" value="InterPro"/>
</dbReference>
<dbReference type="PROSITE" id="PS51868">
    <property type="entry name" value="PEPTIDASE_S39"/>
    <property type="match status" value="1"/>
</dbReference>
<evidence type="ECO:0000259" key="12">
    <source>
        <dbReference type="PROSITE" id="PS51868"/>
    </source>
</evidence>
<dbReference type="InterPro" id="IPR000382">
    <property type="entry name" value="Peptidase_S39B_luteovirus"/>
</dbReference>
<dbReference type="InterPro" id="IPR043504">
    <property type="entry name" value="Peptidase_S1_PA_chymotrypsin"/>
</dbReference>
<feature type="compositionally biased region" description="Polar residues" evidence="10">
    <location>
        <begin position="620"/>
        <end position="629"/>
    </location>
</feature>
<evidence type="ECO:0000256" key="10">
    <source>
        <dbReference type="SAM" id="MobiDB-lite"/>
    </source>
</evidence>
<feature type="compositionally biased region" description="Polar residues" evidence="10">
    <location>
        <begin position="579"/>
        <end position="590"/>
    </location>
</feature>
<keyword evidence="6" id="KW-0378">Hydrolase</keyword>
<feature type="region of interest" description="Disordered" evidence="10">
    <location>
        <begin position="467"/>
        <end position="527"/>
    </location>
</feature>
<keyword evidence="8 11" id="KW-1133">Transmembrane helix</keyword>
<name>A0A2D0WH53_9VIRU</name>
<keyword evidence="4" id="KW-0732">Signal</keyword>
<evidence type="ECO:0000256" key="6">
    <source>
        <dbReference type="ARBA" id="ARBA00022801"/>
    </source>
</evidence>
<dbReference type="GO" id="GO:0006508">
    <property type="term" value="P:proteolysis"/>
    <property type="evidence" value="ECO:0007669"/>
    <property type="project" value="UniProtKB-KW"/>
</dbReference>
<dbReference type="InterPro" id="IPR018019">
    <property type="entry name" value="Luteovirus_Orf2"/>
</dbReference>
<proteinExistence type="predicted"/>
<feature type="domain" description="Peptidase S39" evidence="12">
    <location>
        <begin position="218"/>
        <end position="411"/>
    </location>
</feature>